<dbReference type="AlphaFoldDB" id="A0A7X0P1G5"/>
<dbReference type="Proteomes" id="UP000565579">
    <property type="component" value="Unassembled WGS sequence"/>
</dbReference>
<organism evidence="1 2">
    <name type="scientific">Nonomuraea rubra</name>
    <dbReference type="NCBI Taxonomy" id="46180"/>
    <lineage>
        <taxon>Bacteria</taxon>
        <taxon>Bacillati</taxon>
        <taxon>Actinomycetota</taxon>
        <taxon>Actinomycetes</taxon>
        <taxon>Streptosporangiales</taxon>
        <taxon>Streptosporangiaceae</taxon>
        <taxon>Nonomuraea</taxon>
    </lineage>
</organism>
<gene>
    <name evidence="1" type="ORF">HD593_008330</name>
</gene>
<proteinExistence type="predicted"/>
<dbReference type="EMBL" id="JACHMI010000001">
    <property type="protein sequence ID" value="MBB6553535.1"/>
    <property type="molecule type" value="Genomic_DNA"/>
</dbReference>
<evidence type="ECO:0000313" key="2">
    <source>
        <dbReference type="Proteomes" id="UP000565579"/>
    </source>
</evidence>
<accession>A0A7X0P1G5</accession>
<dbReference type="RefSeq" id="WP_185107783.1">
    <property type="nucleotide sequence ID" value="NZ_BAAAXY010000253.1"/>
</dbReference>
<protein>
    <submittedName>
        <fullName evidence="1">Uncharacterized protein</fullName>
    </submittedName>
</protein>
<evidence type="ECO:0000313" key="1">
    <source>
        <dbReference type="EMBL" id="MBB6553535.1"/>
    </source>
</evidence>
<sequence>MRRNSITFADHELAIDQCEYETFDDDGNPVMRMTGRSTLWCSYGQPHGY</sequence>
<name>A0A7X0P1G5_9ACTN</name>
<keyword evidence="2" id="KW-1185">Reference proteome</keyword>
<comment type="caution">
    <text evidence="1">The sequence shown here is derived from an EMBL/GenBank/DDBJ whole genome shotgun (WGS) entry which is preliminary data.</text>
</comment>
<reference evidence="1 2" key="1">
    <citation type="submission" date="2020-08" db="EMBL/GenBank/DDBJ databases">
        <title>Sequencing the genomes of 1000 actinobacteria strains.</title>
        <authorList>
            <person name="Klenk H.-P."/>
        </authorList>
    </citation>
    <scope>NUCLEOTIDE SEQUENCE [LARGE SCALE GENOMIC DNA]</scope>
    <source>
        <strain evidence="1 2">DSM 43768</strain>
    </source>
</reference>